<sequence length="27" mass="2811">MMEGRETFHKATTCGIGIPSRGLCTGG</sequence>
<proteinExistence type="predicted"/>
<organism evidence="1 2">
    <name type="scientific">Trifolium medium</name>
    <dbReference type="NCBI Taxonomy" id="97028"/>
    <lineage>
        <taxon>Eukaryota</taxon>
        <taxon>Viridiplantae</taxon>
        <taxon>Streptophyta</taxon>
        <taxon>Embryophyta</taxon>
        <taxon>Tracheophyta</taxon>
        <taxon>Spermatophyta</taxon>
        <taxon>Magnoliopsida</taxon>
        <taxon>eudicotyledons</taxon>
        <taxon>Gunneridae</taxon>
        <taxon>Pentapetalae</taxon>
        <taxon>rosids</taxon>
        <taxon>fabids</taxon>
        <taxon>Fabales</taxon>
        <taxon>Fabaceae</taxon>
        <taxon>Papilionoideae</taxon>
        <taxon>50 kb inversion clade</taxon>
        <taxon>NPAAA clade</taxon>
        <taxon>Hologalegina</taxon>
        <taxon>IRL clade</taxon>
        <taxon>Trifolieae</taxon>
        <taxon>Trifolium</taxon>
    </lineage>
</organism>
<protein>
    <submittedName>
        <fullName evidence="1">Uncharacterized protein</fullName>
    </submittedName>
</protein>
<evidence type="ECO:0000313" key="2">
    <source>
        <dbReference type="Proteomes" id="UP000265520"/>
    </source>
</evidence>
<dbReference type="Proteomes" id="UP000265520">
    <property type="component" value="Unassembled WGS sequence"/>
</dbReference>
<keyword evidence="2" id="KW-1185">Reference proteome</keyword>
<dbReference type="EMBL" id="LXQA010222111">
    <property type="protein sequence ID" value="MCI35303.1"/>
    <property type="molecule type" value="Genomic_DNA"/>
</dbReference>
<comment type="caution">
    <text evidence="1">The sequence shown here is derived from an EMBL/GenBank/DDBJ whole genome shotgun (WGS) entry which is preliminary data.</text>
</comment>
<name>A0A392RFA8_9FABA</name>
<dbReference type="AlphaFoldDB" id="A0A392RFA8"/>
<accession>A0A392RFA8</accession>
<reference evidence="1 2" key="1">
    <citation type="journal article" date="2018" name="Front. Plant Sci.">
        <title>Red Clover (Trifolium pratense) and Zigzag Clover (T. medium) - A Picture of Genomic Similarities and Differences.</title>
        <authorList>
            <person name="Dluhosova J."/>
            <person name="Istvanek J."/>
            <person name="Nedelnik J."/>
            <person name="Repkova J."/>
        </authorList>
    </citation>
    <scope>NUCLEOTIDE SEQUENCE [LARGE SCALE GENOMIC DNA]</scope>
    <source>
        <strain evidence="2">cv. 10/8</strain>
        <tissue evidence="1">Leaf</tissue>
    </source>
</reference>
<feature type="non-terminal residue" evidence="1">
    <location>
        <position position="27"/>
    </location>
</feature>
<evidence type="ECO:0000313" key="1">
    <source>
        <dbReference type="EMBL" id="MCI35303.1"/>
    </source>
</evidence>